<dbReference type="Pfam" id="PF00512">
    <property type="entry name" value="HisKA"/>
    <property type="match status" value="1"/>
</dbReference>
<evidence type="ECO:0000256" key="1">
    <source>
        <dbReference type="ARBA" id="ARBA00000085"/>
    </source>
</evidence>
<evidence type="ECO:0000256" key="5">
    <source>
        <dbReference type="ARBA" id="ARBA00022777"/>
    </source>
</evidence>
<dbReference type="InterPro" id="IPR000014">
    <property type="entry name" value="PAS"/>
</dbReference>
<dbReference type="SUPFAM" id="SSF55785">
    <property type="entry name" value="PYP-like sensor domain (PAS domain)"/>
    <property type="match status" value="1"/>
</dbReference>
<dbReference type="EC" id="2.7.13.3" evidence="2"/>
<dbReference type="InterPro" id="IPR013783">
    <property type="entry name" value="Ig-like_fold"/>
</dbReference>
<dbReference type="InterPro" id="IPR036890">
    <property type="entry name" value="HATPase_C_sf"/>
</dbReference>
<dbReference type="SUPFAM" id="SSF55874">
    <property type="entry name" value="ATPase domain of HSP90 chaperone/DNA topoisomerase II/histidine kinase"/>
    <property type="match status" value="1"/>
</dbReference>
<dbReference type="Pfam" id="PF02518">
    <property type="entry name" value="HATPase_c"/>
    <property type="match status" value="1"/>
</dbReference>
<keyword evidence="4" id="KW-0808">Transferase</keyword>
<evidence type="ECO:0000256" key="3">
    <source>
        <dbReference type="ARBA" id="ARBA00022553"/>
    </source>
</evidence>
<dbReference type="Proteomes" id="UP000236736">
    <property type="component" value="Unassembled WGS sequence"/>
</dbReference>
<keyword evidence="6" id="KW-0175">Coiled coil</keyword>
<proteinExistence type="predicted"/>
<dbReference type="Gene3D" id="2.60.40.10">
    <property type="entry name" value="Immunoglobulins"/>
    <property type="match status" value="1"/>
</dbReference>
<keyword evidence="7" id="KW-0472">Membrane</keyword>
<reference evidence="10" key="1">
    <citation type="submission" date="2016-10" db="EMBL/GenBank/DDBJ databases">
        <authorList>
            <person name="Varghese N."/>
            <person name="Submissions S."/>
        </authorList>
    </citation>
    <scope>NUCLEOTIDE SEQUENCE [LARGE SCALE GENOMIC DNA]</scope>
    <source>
        <strain evidence="10">DSM 17298</strain>
    </source>
</reference>
<dbReference type="SUPFAM" id="SSF47384">
    <property type="entry name" value="Homodimeric domain of signal transducing histidine kinase"/>
    <property type="match status" value="1"/>
</dbReference>
<dbReference type="SMART" id="SM00387">
    <property type="entry name" value="HATPase_c"/>
    <property type="match status" value="1"/>
</dbReference>
<evidence type="ECO:0000259" key="8">
    <source>
        <dbReference type="PROSITE" id="PS50109"/>
    </source>
</evidence>
<name>A0A1H5ZN48_9BACT</name>
<evidence type="ECO:0000256" key="6">
    <source>
        <dbReference type="SAM" id="Coils"/>
    </source>
</evidence>
<evidence type="ECO:0000256" key="2">
    <source>
        <dbReference type="ARBA" id="ARBA00012438"/>
    </source>
</evidence>
<keyword evidence="3" id="KW-0597">Phosphoprotein</keyword>
<evidence type="ECO:0000313" key="10">
    <source>
        <dbReference type="Proteomes" id="UP000236736"/>
    </source>
</evidence>
<dbReference type="Gene3D" id="3.30.565.10">
    <property type="entry name" value="Histidine kinase-like ATPase, C-terminal domain"/>
    <property type="match status" value="1"/>
</dbReference>
<dbReference type="PROSITE" id="PS50109">
    <property type="entry name" value="HIS_KIN"/>
    <property type="match status" value="1"/>
</dbReference>
<keyword evidence="5" id="KW-0418">Kinase</keyword>
<dbReference type="InterPro" id="IPR005467">
    <property type="entry name" value="His_kinase_dom"/>
</dbReference>
<dbReference type="EMBL" id="FNVR01000029">
    <property type="protein sequence ID" value="SEG37632.1"/>
    <property type="molecule type" value="Genomic_DNA"/>
</dbReference>
<evidence type="ECO:0000256" key="4">
    <source>
        <dbReference type="ARBA" id="ARBA00022679"/>
    </source>
</evidence>
<dbReference type="SMART" id="SM00091">
    <property type="entry name" value="PAS"/>
    <property type="match status" value="1"/>
</dbReference>
<dbReference type="SMART" id="SM00388">
    <property type="entry name" value="HisKA"/>
    <property type="match status" value="1"/>
</dbReference>
<organism evidence="9 10">
    <name type="scientific">Algoriphagus boritolerans DSM 17298 = JCM 18970</name>
    <dbReference type="NCBI Taxonomy" id="1120964"/>
    <lineage>
        <taxon>Bacteria</taxon>
        <taxon>Pseudomonadati</taxon>
        <taxon>Bacteroidota</taxon>
        <taxon>Cytophagia</taxon>
        <taxon>Cytophagales</taxon>
        <taxon>Cyclobacteriaceae</taxon>
        <taxon>Algoriphagus</taxon>
    </lineage>
</organism>
<dbReference type="InterPro" id="IPR003594">
    <property type="entry name" value="HATPase_dom"/>
</dbReference>
<feature type="coiled-coil region" evidence="6">
    <location>
        <begin position="919"/>
        <end position="946"/>
    </location>
</feature>
<feature type="domain" description="Histidine kinase" evidence="8">
    <location>
        <begin position="946"/>
        <end position="1162"/>
    </location>
</feature>
<dbReference type="NCBIfam" id="TIGR00229">
    <property type="entry name" value="sensory_box"/>
    <property type="match status" value="1"/>
</dbReference>
<evidence type="ECO:0000313" key="9">
    <source>
        <dbReference type="EMBL" id="SEG37632.1"/>
    </source>
</evidence>
<keyword evidence="7" id="KW-1133">Transmembrane helix</keyword>
<comment type="catalytic activity">
    <reaction evidence="1">
        <text>ATP + protein L-histidine = ADP + protein N-phospho-L-histidine.</text>
        <dbReference type="EC" id="2.7.13.3"/>
    </reaction>
</comment>
<dbReference type="Gene3D" id="1.10.287.130">
    <property type="match status" value="1"/>
</dbReference>
<dbReference type="InterPro" id="IPR035965">
    <property type="entry name" value="PAS-like_dom_sf"/>
</dbReference>
<dbReference type="InterPro" id="IPR003661">
    <property type="entry name" value="HisK_dim/P_dom"/>
</dbReference>
<dbReference type="PRINTS" id="PR00344">
    <property type="entry name" value="BCTRLSENSOR"/>
</dbReference>
<dbReference type="InterPro" id="IPR004358">
    <property type="entry name" value="Sig_transdc_His_kin-like_C"/>
</dbReference>
<dbReference type="Gene3D" id="2.130.10.10">
    <property type="entry name" value="YVTN repeat-like/Quinoprotein amine dehydrogenase"/>
    <property type="match status" value="3"/>
</dbReference>
<evidence type="ECO:0000256" key="7">
    <source>
        <dbReference type="SAM" id="Phobius"/>
    </source>
</evidence>
<dbReference type="PANTHER" id="PTHR43047:SF64">
    <property type="entry name" value="HISTIDINE KINASE CONTAINING CHEY-HOMOLOGOUS RECEIVER DOMAIN AND PAS DOMAIN-RELATED"/>
    <property type="match status" value="1"/>
</dbReference>
<dbReference type="GO" id="GO:0000155">
    <property type="term" value="F:phosphorelay sensor kinase activity"/>
    <property type="evidence" value="ECO:0007669"/>
    <property type="project" value="InterPro"/>
</dbReference>
<dbReference type="CDD" id="cd00082">
    <property type="entry name" value="HisKA"/>
    <property type="match status" value="1"/>
</dbReference>
<accession>A0A1H5ZN48</accession>
<dbReference type="Gene3D" id="3.30.450.20">
    <property type="entry name" value="PAS domain"/>
    <property type="match status" value="1"/>
</dbReference>
<dbReference type="PANTHER" id="PTHR43047">
    <property type="entry name" value="TWO-COMPONENT HISTIDINE PROTEIN KINASE"/>
    <property type="match status" value="1"/>
</dbReference>
<keyword evidence="7" id="KW-0812">Transmembrane</keyword>
<gene>
    <name evidence="9" type="ORF">SAMN03080598_03613</name>
</gene>
<dbReference type="Pfam" id="PF13426">
    <property type="entry name" value="PAS_9"/>
    <property type="match status" value="1"/>
</dbReference>
<dbReference type="AlphaFoldDB" id="A0A1H5ZN48"/>
<dbReference type="InterPro" id="IPR011110">
    <property type="entry name" value="Reg_prop"/>
</dbReference>
<dbReference type="STRING" id="1120964.GCA_001313265_05819"/>
<dbReference type="InterPro" id="IPR036097">
    <property type="entry name" value="HisK_dim/P_sf"/>
</dbReference>
<dbReference type="Pfam" id="PF07494">
    <property type="entry name" value="Reg_prop"/>
    <property type="match status" value="1"/>
</dbReference>
<dbReference type="CDD" id="cd00130">
    <property type="entry name" value="PAS"/>
    <property type="match status" value="1"/>
</dbReference>
<protein>
    <recommendedName>
        <fullName evidence="2">histidine kinase</fullName>
        <ecNumber evidence="2">2.7.13.3</ecNumber>
    </recommendedName>
</protein>
<dbReference type="InterPro" id="IPR015943">
    <property type="entry name" value="WD40/YVTN_repeat-like_dom_sf"/>
</dbReference>
<feature type="transmembrane region" description="Helical" evidence="7">
    <location>
        <begin position="758"/>
        <end position="778"/>
    </location>
</feature>
<sequence>MVTGIFSYFRFMLYRFTTALLLTLGFFLIQGGLFAQSFKFNTQPRGVKLNVQNVIQIEQDTLGRMWFSTSRGILYSDGIETYELPDTLTRRFVYRIALLKDEDGILWIYSANGVPTILENSHGGWSELSISKDLKRYFSSKIQFFSIGKSSEKFFFLETGRDLLYWKYGEKIERKIERDYSVTGSLLEVSQVSDKILMIFKKGAFELKDGQLIPYQFRGIPLPSFPVLVKKSPTGEYYFLGKNYLASGPAAEFPTTIIDEDFSTIDFAEDDFFSLDFSGENVFYHYNSHLRKYNGKRQKPVLIDLSSLFRSVYIQTAFVDREGLLWVGTSRGIGVNNSQVFQNYGVDLGVFIGEEITASVEASPGEFIFGFNNGIQKMTRYEVETLYQGEGNPQIPNERIINFSKDKNGVIWISANFKGLGKIRPGSKKVHFNPAPQGVNVVSVQAVEDSLLITSPRRIFIAPIGADDSRIFERELTGEIFGLIKDIQPYFRKAGKLSNGKVVIIRASKLENQYPIIETPRYFLAEGYDFLELEDGSILLGTEYGLKIYKAGYVGYYLYGGRSVTRPVYALMKDSEGKIWAGTDNGVVVLGGDQVTHYNESNGLVGDEVNRGALMQASSGRVMIGTMKGLSIYFPEETFFAKGAPNAFVKYMKLGNELVVGSDKAKVPHDQNSLEVEFLTPGFNDSRELWVHHRLVSENGTGDWEIIKDPQSNKLFFSNLPSGNYQLELKSSYDGIEFSDTFKSAEFQILRPFYLRGWFLMLAVLFLVALGILINMFFRQLQNVGILQTAVNLESKNKVIAEQQFKNVWNSSQDGMLLTLEDEKILTVNPAFAKMMKTEILELEDQSLSVLFDSEDTQRFYLDTLHNRVRKTPGKGVSIETLINWKTGSLEMEVFSVMLDQDEQGKSLVLSVFKDISAQKGVQNKLKEAKEKAEQANRFKSSLLSNVSHEIRTPLNGIIGGAEHIMMTRKEDTELVSQLDIILQSGERLLGTITSLLDLAKIEANKLPVEYIETDVKDFFETIIKPLMAAAERKGLGMVFNFNAPSFHAKLDRRFVEMIVNNVVSNSIKYTEKGRITVTCGHVANQISLEVTDTGVGMSKEFQSKMFDPFEQESKGNDRLFEGTGLGLSITRNLVHLLGGEIQIQSIKNSGTSVLVKIPLPDG</sequence>
<keyword evidence="10" id="KW-1185">Reference proteome</keyword>